<dbReference type="InterPro" id="IPR042047">
    <property type="entry name" value="SleB_dom1"/>
</dbReference>
<evidence type="ECO:0000313" key="3">
    <source>
        <dbReference type="EMBL" id="MBU9739393.1"/>
    </source>
</evidence>
<keyword evidence="1" id="KW-0472">Membrane</keyword>
<gene>
    <name evidence="3" type="ORF">KTH89_22930</name>
</gene>
<dbReference type="AlphaFoldDB" id="A0A949K8U4"/>
<proteinExistence type="predicted"/>
<evidence type="ECO:0000259" key="2">
    <source>
        <dbReference type="Pfam" id="PF07486"/>
    </source>
</evidence>
<keyword evidence="1" id="KW-1133">Transmembrane helix</keyword>
<feature type="domain" description="Cell wall hydrolase SleB" evidence="2">
    <location>
        <begin position="149"/>
        <end position="254"/>
    </location>
</feature>
<keyword evidence="1" id="KW-0812">Transmembrane</keyword>
<comment type="caution">
    <text evidence="3">The sequence shown here is derived from an EMBL/GenBank/DDBJ whole genome shotgun (WGS) entry which is preliminary data.</text>
</comment>
<feature type="transmembrane region" description="Helical" evidence="1">
    <location>
        <begin position="21"/>
        <end position="41"/>
    </location>
</feature>
<dbReference type="Proteomes" id="UP000712157">
    <property type="component" value="Unassembled WGS sequence"/>
</dbReference>
<dbReference type="EMBL" id="JAHQCW010000058">
    <property type="protein sequence ID" value="MBU9739393.1"/>
    <property type="molecule type" value="Genomic_DNA"/>
</dbReference>
<name>A0A949K8U4_9FIRM</name>
<keyword evidence="4" id="KW-1185">Reference proteome</keyword>
<organism evidence="3 4">
    <name type="scientific">Diplocloster agilis</name>
    <dbReference type="NCBI Taxonomy" id="2850323"/>
    <lineage>
        <taxon>Bacteria</taxon>
        <taxon>Bacillati</taxon>
        <taxon>Bacillota</taxon>
        <taxon>Clostridia</taxon>
        <taxon>Lachnospirales</taxon>
        <taxon>Lachnospiraceae</taxon>
        <taxon>Diplocloster</taxon>
    </lineage>
</organism>
<dbReference type="Gene3D" id="1.10.10.2520">
    <property type="entry name" value="Cell wall hydrolase SleB, domain 1"/>
    <property type="match status" value="1"/>
</dbReference>
<dbReference type="InterPro" id="IPR011105">
    <property type="entry name" value="Cell_wall_hydrolase_SleB"/>
</dbReference>
<reference evidence="3" key="1">
    <citation type="submission" date="2021-06" db="EMBL/GenBank/DDBJ databases">
        <title>Description of novel taxa of the family Lachnospiraceae.</title>
        <authorList>
            <person name="Chaplin A.V."/>
            <person name="Sokolova S.R."/>
            <person name="Pikina A.P."/>
            <person name="Korzhanova M."/>
            <person name="Belova V."/>
            <person name="Korostin D."/>
            <person name="Efimov B.A."/>
        </authorList>
    </citation>
    <scope>NUCLEOTIDE SEQUENCE</scope>
    <source>
        <strain evidence="3">ASD5720</strain>
    </source>
</reference>
<dbReference type="Pfam" id="PF07486">
    <property type="entry name" value="Hydrolase_2"/>
    <property type="match status" value="1"/>
</dbReference>
<accession>A0A949K8U4</accession>
<keyword evidence="3" id="KW-0378">Hydrolase</keyword>
<protein>
    <submittedName>
        <fullName evidence="3">Cell wall hydrolase</fullName>
    </submittedName>
</protein>
<dbReference type="GO" id="GO:0016787">
    <property type="term" value="F:hydrolase activity"/>
    <property type="evidence" value="ECO:0007669"/>
    <property type="project" value="UniProtKB-KW"/>
</dbReference>
<evidence type="ECO:0000256" key="1">
    <source>
        <dbReference type="SAM" id="Phobius"/>
    </source>
</evidence>
<sequence>MRTLHSFLHRVWGFLRGIPKKCYRTCAIITAGTIILSMVAFHSGSFAAAGKNKAITTGIAEADTSLEDGLEEESVTEAKAQVLIETPQDEETGSNTAAPQAAQVVPRSAADVVTQTAEEAAKSRKVIPLNGDDYENLLKIVEAEATGSDIKGKILVADVIINRVNHPRFPDTVTEVVFQKNGRTAQFSPTIDGRLNKVTVTDSTIEAVDRALEGEDYSQGALFFSARSFADPTNMSWFDNNLQWLQAYGGHEFYTFY</sequence>
<evidence type="ECO:0000313" key="4">
    <source>
        <dbReference type="Proteomes" id="UP000712157"/>
    </source>
</evidence>
<dbReference type="RefSeq" id="WP_158344165.1">
    <property type="nucleotide sequence ID" value="NZ_JAHQCW010000058.1"/>
</dbReference>